<comment type="subcellular location">
    <subcellularLocation>
        <location evidence="8">Cell inner membrane</location>
        <topology evidence="8">Single-pass type II membrane protein</topology>
    </subcellularLocation>
    <subcellularLocation>
        <location evidence="1">Cell membrane</location>
        <topology evidence="1">Single-pass type II membrane protein</topology>
    </subcellularLocation>
    <text evidence="8">Localizes to the division septum where it forms a ring structure.</text>
</comment>
<evidence type="ECO:0000256" key="5">
    <source>
        <dbReference type="ARBA" id="ARBA00022989"/>
    </source>
</evidence>
<evidence type="ECO:0000313" key="11">
    <source>
        <dbReference type="EMBL" id="SFD25097.1"/>
    </source>
</evidence>
<evidence type="ECO:0000256" key="9">
    <source>
        <dbReference type="NCBIfam" id="TIGR02209"/>
    </source>
</evidence>
<reference evidence="11 12" key="1">
    <citation type="submission" date="2016-10" db="EMBL/GenBank/DDBJ databases">
        <authorList>
            <person name="de Groot N.N."/>
        </authorList>
    </citation>
    <scope>NUCLEOTIDE SEQUENCE [LARGE SCALE GENOMIC DNA]</scope>
    <source>
        <strain evidence="11 12">HL3</strain>
    </source>
</reference>
<dbReference type="GO" id="GO:0005886">
    <property type="term" value="C:plasma membrane"/>
    <property type="evidence" value="ECO:0007669"/>
    <property type="project" value="UniProtKB-SubCell"/>
</dbReference>
<dbReference type="Pfam" id="PF04999">
    <property type="entry name" value="FtsL"/>
    <property type="match status" value="1"/>
</dbReference>
<dbReference type="EMBL" id="FOMJ01000003">
    <property type="protein sequence ID" value="SFD25097.1"/>
    <property type="molecule type" value="Genomic_DNA"/>
</dbReference>
<keyword evidence="4 8" id="KW-0812">Transmembrane</keyword>
<name>A0A1I1QSX6_9GAMM</name>
<dbReference type="GO" id="GO:0043093">
    <property type="term" value="P:FtsZ-dependent cytokinesis"/>
    <property type="evidence" value="ECO:0007669"/>
    <property type="project" value="UniProtKB-UniRule"/>
</dbReference>
<evidence type="ECO:0000256" key="4">
    <source>
        <dbReference type="ARBA" id="ARBA00022692"/>
    </source>
</evidence>
<evidence type="ECO:0000256" key="10">
    <source>
        <dbReference type="SAM" id="Coils"/>
    </source>
</evidence>
<evidence type="ECO:0000256" key="3">
    <source>
        <dbReference type="ARBA" id="ARBA00022618"/>
    </source>
</evidence>
<organism evidence="11 12">
    <name type="scientific">Thiohalospira halophila DSM 15071</name>
    <dbReference type="NCBI Taxonomy" id="1123397"/>
    <lineage>
        <taxon>Bacteria</taxon>
        <taxon>Pseudomonadati</taxon>
        <taxon>Pseudomonadota</taxon>
        <taxon>Gammaproteobacteria</taxon>
        <taxon>Thiohalospirales</taxon>
        <taxon>Thiohalospiraceae</taxon>
        <taxon>Thiohalospira</taxon>
    </lineage>
</organism>
<evidence type="ECO:0000256" key="6">
    <source>
        <dbReference type="ARBA" id="ARBA00023136"/>
    </source>
</evidence>
<comment type="similarity">
    <text evidence="8">Belongs to the FtsL family.</text>
</comment>
<feature type="coiled-coil region" evidence="10">
    <location>
        <begin position="30"/>
        <end position="57"/>
    </location>
</feature>
<evidence type="ECO:0000313" key="12">
    <source>
        <dbReference type="Proteomes" id="UP000198611"/>
    </source>
</evidence>
<dbReference type="GO" id="GO:0032153">
    <property type="term" value="C:cell division site"/>
    <property type="evidence" value="ECO:0007669"/>
    <property type="project" value="UniProtKB-UniRule"/>
</dbReference>
<keyword evidence="3 8" id="KW-0132">Cell division</keyword>
<keyword evidence="6 8" id="KW-0472">Membrane</keyword>
<dbReference type="STRING" id="1123397.SAMN05660831_01269"/>
<keyword evidence="12" id="KW-1185">Reference proteome</keyword>
<keyword evidence="5 8" id="KW-1133">Transmembrane helix</keyword>
<evidence type="ECO:0000256" key="7">
    <source>
        <dbReference type="ARBA" id="ARBA00023306"/>
    </source>
</evidence>
<dbReference type="AlphaFoldDB" id="A0A1I1QSX6"/>
<evidence type="ECO:0000256" key="8">
    <source>
        <dbReference type="HAMAP-Rule" id="MF_00910"/>
    </source>
</evidence>
<dbReference type="Proteomes" id="UP000198611">
    <property type="component" value="Unassembled WGS sequence"/>
</dbReference>
<dbReference type="HAMAP" id="MF_00910">
    <property type="entry name" value="FtsL"/>
    <property type="match status" value="1"/>
</dbReference>
<gene>
    <name evidence="8" type="primary">ftsL</name>
    <name evidence="11" type="ORF">SAMN05660831_01269</name>
</gene>
<keyword evidence="8" id="KW-0997">Cell inner membrane</keyword>
<proteinExistence type="inferred from homology"/>
<dbReference type="InterPro" id="IPR011922">
    <property type="entry name" value="Cell_div_FtsL"/>
</dbReference>
<dbReference type="PANTHER" id="PTHR37479">
    <property type="entry name" value="CELL DIVISION PROTEIN FTSL"/>
    <property type="match status" value="1"/>
</dbReference>
<comment type="subunit">
    <text evidence="8">Part of a complex composed of FtsB, FtsL and FtsQ.</text>
</comment>
<evidence type="ECO:0000256" key="2">
    <source>
        <dbReference type="ARBA" id="ARBA00022475"/>
    </source>
</evidence>
<comment type="function">
    <text evidence="8">Essential cell division protein. May link together the upstream cell division proteins, which are predominantly cytoplasmic, with the downstream cell division proteins, which are predominantly periplasmic.</text>
</comment>
<accession>A0A1I1QSX6</accession>
<dbReference type="RefSeq" id="WP_399349022.1">
    <property type="nucleotide sequence ID" value="NZ_FOMJ01000003.1"/>
</dbReference>
<dbReference type="NCBIfam" id="TIGR02209">
    <property type="entry name" value="ftsL_broad"/>
    <property type="match status" value="1"/>
</dbReference>
<keyword evidence="2 8" id="KW-1003">Cell membrane</keyword>
<protein>
    <recommendedName>
        <fullName evidence="8 9">Cell division protein FtsL</fullName>
    </recommendedName>
</protein>
<sequence length="90" mass="10372">MRGLTAGITVLMGLLVLLSALGVVWSKHQSRQLFGELQALEERRDEYNAEWSRLQLEQSTWGTHARIEGIAREQLNMERPPMDRVIIVRD</sequence>
<evidence type="ECO:0000256" key="1">
    <source>
        <dbReference type="ARBA" id="ARBA00004401"/>
    </source>
</evidence>
<dbReference type="PANTHER" id="PTHR37479:SF1">
    <property type="entry name" value="CELL DIVISION PROTEIN FTSL"/>
    <property type="match status" value="1"/>
</dbReference>
<keyword evidence="10" id="KW-0175">Coiled coil</keyword>
<keyword evidence="7 8" id="KW-0131">Cell cycle</keyword>